<dbReference type="Proteomes" id="UP001642360">
    <property type="component" value="Unassembled WGS sequence"/>
</dbReference>
<accession>A0ABC8QMS1</accession>
<feature type="non-terminal residue" evidence="1">
    <location>
        <position position="1"/>
    </location>
</feature>
<organism evidence="1 2">
    <name type="scientific">Ilex paraguariensis</name>
    <name type="common">yerba mate</name>
    <dbReference type="NCBI Taxonomy" id="185542"/>
    <lineage>
        <taxon>Eukaryota</taxon>
        <taxon>Viridiplantae</taxon>
        <taxon>Streptophyta</taxon>
        <taxon>Embryophyta</taxon>
        <taxon>Tracheophyta</taxon>
        <taxon>Spermatophyta</taxon>
        <taxon>Magnoliopsida</taxon>
        <taxon>eudicotyledons</taxon>
        <taxon>Gunneridae</taxon>
        <taxon>Pentapetalae</taxon>
        <taxon>asterids</taxon>
        <taxon>campanulids</taxon>
        <taxon>Aquifoliales</taxon>
        <taxon>Aquifoliaceae</taxon>
        <taxon>Ilex</taxon>
    </lineage>
</organism>
<protein>
    <submittedName>
        <fullName evidence="1">Uncharacterized protein</fullName>
    </submittedName>
</protein>
<dbReference type="AlphaFoldDB" id="A0ABC8QMS1"/>
<keyword evidence="2" id="KW-1185">Reference proteome</keyword>
<sequence>QGSEIKKLKDRREKRWKVSRKLPPSKCSSRLKFQDKQLNKEDFQKITTIWIVAASIRIV</sequence>
<comment type="caution">
    <text evidence="1">The sequence shown here is derived from an EMBL/GenBank/DDBJ whole genome shotgun (WGS) entry which is preliminary data.</text>
</comment>
<gene>
    <name evidence="1" type="ORF">ILEXP_LOCUS899</name>
</gene>
<evidence type="ECO:0000313" key="1">
    <source>
        <dbReference type="EMBL" id="CAK9133968.1"/>
    </source>
</evidence>
<evidence type="ECO:0000313" key="2">
    <source>
        <dbReference type="Proteomes" id="UP001642360"/>
    </source>
</evidence>
<reference evidence="1 2" key="1">
    <citation type="submission" date="2024-02" db="EMBL/GenBank/DDBJ databases">
        <authorList>
            <person name="Vignale AGUSTIN F."/>
            <person name="Sosa J E."/>
            <person name="Modenutti C."/>
        </authorList>
    </citation>
    <scope>NUCLEOTIDE SEQUENCE [LARGE SCALE GENOMIC DNA]</scope>
</reference>
<name>A0ABC8QMS1_9AQUA</name>
<proteinExistence type="predicted"/>
<dbReference type="EMBL" id="CAUOFW020000259">
    <property type="protein sequence ID" value="CAK9133968.1"/>
    <property type="molecule type" value="Genomic_DNA"/>
</dbReference>